<comment type="caution">
    <text evidence="1">The sequence shown here is derived from an EMBL/GenBank/DDBJ whole genome shotgun (WGS) entry which is preliminary data.</text>
</comment>
<organism evidence="1 2">
    <name type="scientific">Pseudotabrizicola alkalilacus</name>
    <dbReference type="NCBI Taxonomy" id="2305252"/>
    <lineage>
        <taxon>Bacteria</taxon>
        <taxon>Pseudomonadati</taxon>
        <taxon>Pseudomonadota</taxon>
        <taxon>Alphaproteobacteria</taxon>
        <taxon>Rhodobacterales</taxon>
        <taxon>Paracoccaceae</taxon>
        <taxon>Pseudotabrizicola</taxon>
    </lineage>
</organism>
<name>A0A411YXL6_9RHOB</name>
<dbReference type="AlphaFoldDB" id="A0A411YXL6"/>
<reference evidence="1 2" key="1">
    <citation type="submission" date="2018-08" db="EMBL/GenBank/DDBJ databases">
        <title>Flavobacterium tibetense sp. nov., isolated from a wetland YonghuCo on Tibetan Plateau.</title>
        <authorList>
            <person name="Phurbu D."/>
            <person name="Lu H."/>
            <person name="Xing P."/>
        </authorList>
    </citation>
    <scope>NUCLEOTIDE SEQUENCE [LARGE SCALE GENOMIC DNA]</scope>
    <source>
        <strain evidence="1 2">DJC</strain>
    </source>
</reference>
<proteinExistence type="predicted"/>
<evidence type="ECO:0000313" key="1">
    <source>
        <dbReference type="EMBL" id="RGP35634.1"/>
    </source>
</evidence>
<evidence type="ECO:0000313" key="2">
    <source>
        <dbReference type="Proteomes" id="UP000284547"/>
    </source>
</evidence>
<sequence>MKLEKFMAQKKHDQAAKFGKSVKNCLPDEDGVNDTVSPEGMALVKERMAKALAGRTLRSVNDTGRVVQFG</sequence>
<protein>
    <submittedName>
        <fullName evidence="1">Uncharacterized protein</fullName>
    </submittedName>
</protein>
<gene>
    <name evidence="1" type="ORF">D1012_18775</name>
</gene>
<accession>A0A411YXL6</accession>
<dbReference type="EMBL" id="QWEY01000013">
    <property type="protein sequence ID" value="RGP35634.1"/>
    <property type="molecule type" value="Genomic_DNA"/>
</dbReference>
<dbReference type="Proteomes" id="UP000284547">
    <property type="component" value="Unassembled WGS sequence"/>
</dbReference>
<keyword evidence="2" id="KW-1185">Reference proteome</keyword>